<dbReference type="InterPro" id="IPR035963">
    <property type="entry name" value="FERM_2"/>
</dbReference>
<proteinExistence type="predicted"/>
<dbReference type="EMBL" id="JAHRIO010010578">
    <property type="protein sequence ID" value="MEQ2161488.1"/>
    <property type="molecule type" value="Genomic_DNA"/>
</dbReference>
<dbReference type="PRINTS" id="PR00661">
    <property type="entry name" value="ERMFAMILY"/>
</dbReference>
<feature type="region of interest" description="Disordered" evidence="1">
    <location>
        <begin position="133"/>
        <end position="161"/>
    </location>
</feature>
<dbReference type="InterPro" id="IPR011174">
    <property type="entry name" value="ERM"/>
</dbReference>
<dbReference type="PRINTS" id="PR00935">
    <property type="entry name" value="BAND41"/>
</dbReference>
<evidence type="ECO:0000313" key="4">
    <source>
        <dbReference type="Proteomes" id="UP001476798"/>
    </source>
</evidence>
<dbReference type="Proteomes" id="UP001476798">
    <property type="component" value="Unassembled WGS sequence"/>
</dbReference>
<sequence length="243" mass="28481">MFSKSFIMTYLGTSYTFEPQSVNVRVTTMDAELEFSFQASTKGRQLFEQDVKKETPLQFKLRVHFYPEDVNEELIQDITRKLFFLQVKEAILTDEIYCPPETAVLLASYAVQAKFGEFDKSVHQRGYLSSERLLPKRDQLEDNESDHEHSEENSTHSAELQTQGITDHHMEEERQIQTEKNIRMNKQLMDLRSDLELAKNDSMKTHNDLLHAENVRAGRNKYKTLRQIRLGNTKQRVDEFEAL</sequence>
<evidence type="ECO:0000313" key="3">
    <source>
        <dbReference type="EMBL" id="MEQ2161488.1"/>
    </source>
</evidence>
<feature type="compositionally biased region" description="Basic and acidic residues" evidence="1">
    <location>
        <begin position="133"/>
        <end position="154"/>
    </location>
</feature>
<gene>
    <name evidence="3" type="ORF">GOODEAATRI_010094</name>
</gene>
<comment type="caution">
    <text evidence="3">The sequence shown here is derived from an EMBL/GenBank/DDBJ whole genome shotgun (WGS) entry which is preliminary data.</text>
</comment>
<dbReference type="SMART" id="SM00295">
    <property type="entry name" value="B41"/>
    <property type="match status" value="1"/>
</dbReference>
<dbReference type="Gene3D" id="3.10.20.90">
    <property type="entry name" value="Phosphatidylinositol 3-kinase Catalytic Subunit, Chain A, domain 1"/>
    <property type="match status" value="1"/>
</dbReference>
<organism evidence="3 4">
    <name type="scientific">Goodea atripinnis</name>
    <dbReference type="NCBI Taxonomy" id="208336"/>
    <lineage>
        <taxon>Eukaryota</taxon>
        <taxon>Metazoa</taxon>
        <taxon>Chordata</taxon>
        <taxon>Craniata</taxon>
        <taxon>Vertebrata</taxon>
        <taxon>Euteleostomi</taxon>
        <taxon>Actinopterygii</taxon>
        <taxon>Neopterygii</taxon>
        <taxon>Teleostei</taxon>
        <taxon>Neoteleostei</taxon>
        <taxon>Acanthomorphata</taxon>
        <taxon>Ovalentaria</taxon>
        <taxon>Atherinomorphae</taxon>
        <taxon>Cyprinodontiformes</taxon>
        <taxon>Goodeidae</taxon>
        <taxon>Goodea</taxon>
    </lineage>
</organism>
<keyword evidence="4" id="KW-1185">Reference proteome</keyword>
<dbReference type="SUPFAM" id="SSF48678">
    <property type="entry name" value="Moesin tail domain"/>
    <property type="match status" value="1"/>
</dbReference>
<dbReference type="InterPro" id="IPR008954">
    <property type="entry name" value="Moesin_tail_sf"/>
</dbReference>
<dbReference type="InterPro" id="IPR000299">
    <property type="entry name" value="FERM_domain"/>
</dbReference>
<dbReference type="SUPFAM" id="SSF47031">
    <property type="entry name" value="Second domain of FERM"/>
    <property type="match status" value="1"/>
</dbReference>
<dbReference type="InterPro" id="IPR000798">
    <property type="entry name" value="Ez/rad/moesin-like"/>
</dbReference>
<accession>A0ABV0MST5</accession>
<reference evidence="3 4" key="1">
    <citation type="submission" date="2021-06" db="EMBL/GenBank/DDBJ databases">
        <authorList>
            <person name="Palmer J.M."/>
        </authorList>
    </citation>
    <scope>NUCLEOTIDE SEQUENCE [LARGE SCALE GENOMIC DNA]</scope>
    <source>
        <strain evidence="3 4">GA_2019</strain>
        <tissue evidence="3">Muscle</tissue>
    </source>
</reference>
<evidence type="ECO:0000256" key="1">
    <source>
        <dbReference type="SAM" id="MobiDB-lite"/>
    </source>
</evidence>
<protein>
    <recommendedName>
        <fullName evidence="2">FERM domain-containing protein</fullName>
    </recommendedName>
</protein>
<evidence type="ECO:0000259" key="2">
    <source>
        <dbReference type="PROSITE" id="PS50057"/>
    </source>
</evidence>
<dbReference type="CDD" id="cd14473">
    <property type="entry name" value="FERM_B-lobe"/>
    <property type="match status" value="1"/>
</dbReference>
<feature type="domain" description="FERM" evidence="2">
    <location>
        <begin position="1"/>
        <end position="243"/>
    </location>
</feature>
<dbReference type="InterPro" id="IPR019748">
    <property type="entry name" value="FERM_central"/>
</dbReference>
<dbReference type="Pfam" id="PF00373">
    <property type="entry name" value="FERM_M"/>
    <property type="match status" value="1"/>
</dbReference>
<dbReference type="InterPro" id="IPR019749">
    <property type="entry name" value="Band_41_domain"/>
</dbReference>
<dbReference type="Pfam" id="PF00769">
    <property type="entry name" value="ERM_C"/>
    <property type="match status" value="1"/>
</dbReference>
<dbReference type="PANTHER" id="PTHR23281">
    <property type="entry name" value="MERLIN/MOESIN/EZRIN/RADIXIN"/>
    <property type="match status" value="1"/>
</dbReference>
<dbReference type="Gene3D" id="1.20.80.60">
    <property type="match status" value="1"/>
</dbReference>
<dbReference type="Gene3D" id="6.10.360.10">
    <property type="match status" value="1"/>
</dbReference>
<name>A0ABV0MST5_9TELE</name>
<dbReference type="InterPro" id="IPR011259">
    <property type="entry name" value="ERM_C_dom"/>
</dbReference>
<dbReference type="PROSITE" id="PS50057">
    <property type="entry name" value="FERM_3"/>
    <property type="match status" value="1"/>
</dbReference>